<dbReference type="SUPFAM" id="SSF53383">
    <property type="entry name" value="PLP-dependent transferases"/>
    <property type="match status" value="1"/>
</dbReference>
<comment type="catalytic activity">
    <reaction evidence="9">
        <text>(sulfur carrier)-H + L-cysteine = (sulfur carrier)-SH + L-alanine</text>
        <dbReference type="Rhea" id="RHEA:43892"/>
        <dbReference type="Rhea" id="RHEA-COMP:14737"/>
        <dbReference type="Rhea" id="RHEA-COMP:14739"/>
        <dbReference type="ChEBI" id="CHEBI:29917"/>
        <dbReference type="ChEBI" id="CHEBI:35235"/>
        <dbReference type="ChEBI" id="CHEBI:57972"/>
        <dbReference type="ChEBI" id="CHEBI:64428"/>
        <dbReference type="EC" id="2.8.1.7"/>
    </reaction>
</comment>
<evidence type="ECO:0000259" key="11">
    <source>
        <dbReference type="Pfam" id="PF00266"/>
    </source>
</evidence>
<evidence type="ECO:0000313" key="12">
    <source>
        <dbReference type="EMBL" id="BDR58237.1"/>
    </source>
</evidence>
<keyword evidence="8" id="KW-0411">Iron-sulfur</keyword>
<comment type="cofactor">
    <cofactor evidence="1 10">
        <name>pyridoxal 5'-phosphate</name>
        <dbReference type="ChEBI" id="CHEBI:597326"/>
    </cofactor>
</comment>
<dbReference type="EMBL" id="AP026802">
    <property type="protein sequence ID" value="BDR58237.1"/>
    <property type="molecule type" value="Genomic_DNA"/>
</dbReference>
<dbReference type="GO" id="GO:0051536">
    <property type="term" value="F:iron-sulfur cluster binding"/>
    <property type="evidence" value="ECO:0007669"/>
    <property type="project" value="UniProtKB-KW"/>
</dbReference>
<dbReference type="AlphaFoldDB" id="A0AAU9CW75"/>
<reference evidence="12 13" key="1">
    <citation type="journal article" date="2023" name="Microbiol. Spectr.">
        <title>Symbiosis of Carpenter Bees with Uncharacterized Lactic Acid Bacteria Showing NAD Auxotrophy.</title>
        <authorList>
            <person name="Kawasaki S."/>
            <person name="Ozawa K."/>
            <person name="Mori T."/>
            <person name="Yamamoto A."/>
            <person name="Ito M."/>
            <person name="Ohkuma M."/>
            <person name="Sakamoto M."/>
            <person name="Matsutani M."/>
        </authorList>
    </citation>
    <scope>NUCLEOTIDE SEQUENCE [LARGE SCALE GENOMIC DNA]</scope>
    <source>
        <strain evidence="12 13">XA3</strain>
    </source>
</reference>
<dbReference type="KEGG" id="xap:XA3_06780"/>
<feature type="domain" description="Aminotransferase class V" evidence="11">
    <location>
        <begin position="5"/>
        <end position="368"/>
    </location>
</feature>
<evidence type="ECO:0000256" key="4">
    <source>
        <dbReference type="ARBA" id="ARBA00022679"/>
    </source>
</evidence>
<dbReference type="PROSITE" id="PS00595">
    <property type="entry name" value="AA_TRANSFER_CLASS_5"/>
    <property type="match status" value="1"/>
</dbReference>
<protein>
    <recommendedName>
        <fullName evidence="3">cysteine desulfurase</fullName>
        <ecNumber evidence="3">2.8.1.7</ecNumber>
    </recommendedName>
</protein>
<dbReference type="EC" id="2.8.1.7" evidence="3"/>
<keyword evidence="13" id="KW-1185">Reference proteome</keyword>
<keyword evidence="4" id="KW-0808">Transferase</keyword>
<evidence type="ECO:0000256" key="1">
    <source>
        <dbReference type="ARBA" id="ARBA00001933"/>
    </source>
</evidence>
<evidence type="ECO:0000256" key="9">
    <source>
        <dbReference type="ARBA" id="ARBA00050776"/>
    </source>
</evidence>
<accession>A0AAU9CW75</accession>
<evidence type="ECO:0000256" key="8">
    <source>
        <dbReference type="ARBA" id="ARBA00023014"/>
    </source>
</evidence>
<evidence type="ECO:0000313" key="13">
    <source>
        <dbReference type="Proteomes" id="UP001321861"/>
    </source>
</evidence>
<name>A0AAU9CW75_9LACO</name>
<dbReference type="GO" id="GO:0031071">
    <property type="term" value="F:cysteine desulfurase activity"/>
    <property type="evidence" value="ECO:0007669"/>
    <property type="project" value="UniProtKB-EC"/>
</dbReference>
<dbReference type="Pfam" id="PF00266">
    <property type="entry name" value="Aminotran_5"/>
    <property type="match status" value="1"/>
</dbReference>
<dbReference type="PIRSF" id="PIRSF005572">
    <property type="entry name" value="NifS"/>
    <property type="match status" value="1"/>
</dbReference>
<evidence type="ECO:0000256" key="10">
    <source>
        <dbReference type="RuleBase" id="RU004504"/>
    </source>
</evidence>
<dbReference type="InterPro" id="IPR015424">
    <property type="entry name" value="PyrdxlP-dep_Trfase"/>
</dbReference>
<dbReference type="PANTHER" id="PTHR11601">
    <property type="entry name" value="CYSTEINE DESULFURYLASE FAMILY MEMBER"/>
    <property type="match status" value="1"/>
</dbReference>
<evidence type="ECO:0000256" key="6">
    <source>
        <dbReference type="ARBA" id="ARBA00022898"/>
    </source>
</evidence>
<gene>
    <name evidence="12" type="primary">nifS_1</name>
    <name evidence="12" type="ORF">XA3_06780</name>
</gene>
<keyword evidence="6" id="KW-0663">Pyridoxal phosphate</keyword>
<dbReference type="GO" id="GO:0046872">
    <property type="term" value="F:metal ion binding"/>
    <property type="evidence" value="ECO:0007669"/>
    <property type="project" value="UniProtKB-KW"/>
</dbReference>
<dbReference type="FunFam" id="3.40.640.10:FF:000084">
    <property type="entry name" value="IscS-like cysteine desulfurase"/>
    <property type="match status" value="1"/>
</dbReference>
<dbReference type="Gene3D" id="3.40.640.10">
    <property type="entry name" value="Type I PLP-dependent aspartate aminotransferase-like (Major domain)"/>
    <property type="match status" value="1"/>
</dbReference>
<dbReference type="Gene3D" id="3.90.1150.10">
    <property type="entry name" value="Aspartate Aminotransferase, domain 1"/>
    <property type="match status" value="1"/>
</dbReference>
<dbReference type="RefSeq" id="WP_317636153.1">
    <property type="nucleotide sequence ID" value="NZ_AP026802.1"/>
</dbReference>
<dbReference type="InterPro" id="IPR015421">
    <property type="entry name" value="PyrdxlP-dep_Trfase_major"/>
</dbReference>
<dbReference type="Proteomes" id="UP001321861">
    <property type="component" value="Chromosome"/>
</dbReference>
<evidence type="ECO:0000256" key="7">
    <source>
        <dbReference type="ARBA" id="ARBA00023004"/>
    </source>
</evidence>
<evidence type="ECO:0000256" key="5">
    <source>
        <dbReference type="ARBA" id="ARBA00022723"/>
    </source>
</evidence>
<dbReference type="InterPro" id="IPR000192">
    <property type="entry name" value="Aminotrans_V_dom"/>
</dbReference>
<keyword evidence="7" id="KW-0408">Iron</keyword>
<dbReference type="InterPro" id="IPR015422">
    <property type="entry name" value="PyrdxlP-dep_Trfase_small"/>
</dbReference>
<dbReference type="InterPro" id="IPR020578">
    <property type="entry name" value="Aminotrans_V_PyrdxlP_BS"/>
</dbReference>
<evidence type="ECO:0000256" key="3">
    <source>
        <dbReference type="ARBA" id="ARBA00012239"/>
    </source>
</evidence>
<keyword evidence="5" id="KW-0479">Metal-binding</keyword>
<comment type="similarity">
    <text evidence="2">Belongs to the class-V pyridoxal-phosphate-dependent aminotransferase family. NifS/IscS subfamily.</text>
</comment>
<evidence type="ECO:0000256" key="2">
    <source>
        <dbReference type="ARBA" id="ARBA00006490"/>
    </source>
</evidence>
<dbReference type="Gene3D" id="1.10.260.50">
    <property type="match status" value="1"/>
</dbReference>
<dbReference type="PANTHER" id="PTHR11601:SF34">
    <property type="entry name" value="CYSTEINE DESULFURASE"/>
    <property type="match status" value="1"/>
</dbReference>
<proteinExistence type="inferred from homology"/>
<organism evidence="12 13">
    <name type="scientific">Xylocopilactobacillus apicola</name>
    <dbReference type="NCBI Taxonomy" id="2932184"/>
    <lineage>
        <taxon>Bacteria</taxon>
        <taxon>Bacillati</taxon>
        <taxon>Bacillota</taxon>
        <taxon>Bacilli</taxon>
        <taxon>Lactobacillales</taxon>
        <taxon>Lactobacillaceae</taxon>
        <taxon>Xylocopilactobacillus</taxon>
    </lineage>
</organism>
<sequence>MKRYYFDHAATTPVAPEVIKVITDSLANDFGNVSSTNYFGQQEKLNLRQSRQTLAEAINANLNEVYFTSGATESNNTVIRQSALAWQNKGRHLITTAVEHPSVLRVMEYLAQNGFDVTFLPVNEEGTIELTDFKNALRSDTILVSVMYGNNETGSLMPIKEIGEILKDHQASFHVDATQALGIEKIDVKELGIDFLSASAHKIYGPKGIGLLYKDQKIVIPPLLLGGEQENNFRAGTTNMPLIMGFAAAMKLCNEQNEARWAIMYQEDKKILLDHLKDSGIDFEINGSFDKSLPQILNLWFKGVSSKVLLPLIDLDGYAVAAGSACSAGSAEDSHVLLAMYPNNLSRVRESIRISFGRDNQREDVENLADDLVKRVKHLERKDS</sequence>
<dbReference type="InterPro" id="IPR016454">
    <property type="entry name" value="Cysteine_dSase"/>
</dbReference>